<dbReference type="KEGG" id="afo:Afer_1139"/>
<dbReference type="AlphaFoldDB" id="C7LZB4"/>
<evidence type="ECO:0000256" key="4">
    <source>
        <dbReference type="ARBA" id="ARBA00022801"/>
    </source>
</evidence>
<evidence type="ECO:0000256" key="2">
    <source>
        <dbReference type="ARBA" id="ARBA00022475"/>
    </source>
</evidence>
<accession>C7LZB4</accession>
<keyword evidence="3" id="KW-0812">Transmembrane</keyword>
<dbReference type="HOGENOM" id="CLU_1313213_0_0_11"/>
<dbReference type="GO" id="GO:0016787">
    <property type="term" value="F:hydrolase activity"/>
    <property type="evidence" value="ECO:0007669"/>
    <property type="project" value="UniProtKB-KW"/>
</dbReference>
<protein>
    <submittedName>
        <fullName evidence="8">Phosphoesterase PA-phosphatase related</fullName>
    </submittedName>
</protein>
<dbReference type="PANTHER" id="PTHR14969">
    <property type="entry name" value="SPHINGOSINE-1-PHOSPHATE PHOSPHOHYDROLASE"/>
    <property type="match status" value="1"/>
</dbReference>
<dbReference type="STRING" id="525909.Afer_1139"/>
<dbReference type="Proteomes" id="UP000000771">
    <property type="component" value="Chromosome"/>
</dbReference>
<dbReference type="CDD" id="cd01610">
    <property type="entry name" value="PAP2_like"/>
    <property type="match status" value="1"/>
</dbReference>
<evidence type="ECO:0000256" key="3">
    <source>
        <dbReference type="ARBA" id="ARBA00022692"/>
    </source>
</evidence>
<dbReference type="GO" id="GO:0005886">
    <property type="term" value="C:plasma membrane"/>
    <property type="evidence" value="ECO:0007669"/>
    <property type="project" value="UniProtKB-SubCell"/>
</dbReference>
<dbReference type="PANTHER" id="PTHR14969:SF62">
    <property type="entry name" value="DECAPRENYLPHOSPHORYL-5-PHOSPHORIBOSE PHOSPHATASE RV3807C-RELATED"/>
    <property type="match status" value="1"/>
</dbReference>
<dbReference type="SUPFAM" id="SSF48317">
    <property type="entry name" value="Acid phosphatase/Vanadium-dependent haloperoxidase"/>
    <property type="match status" value="1"/>
</dbReference>
<gene>
    <name evidence="8" type="ordered locus">Afer_1139</name>
</gene>
<sequence length="209" mass="21870">MAAIDALETRLLEYLSAPARSSPALARALRICEDGAPIAYAATFAWVAWRSADDPPVRSALVRTTLAGSVAVLGAGVVARALPRSRPSLTLWASRRSASDSHSFPSDHAAGASAFALASSGLPRGARRALVALSATTIVSRVLLARHWPSDVLAALAIGAAASTVAGALPSPMVNTLGEITVRWLGLSARARRTPTASRGRRQEHRPRR</sequence>
<dbReference type="Gene3D" id="1.20.144.10">
    <property type="entry name" value="Phosphatidic acid phosphatase type 2/haloperoxidase"/>
    <property type="match status" value="1"/>
</dbReference>
<dbReference type="EMBL" id="CP001631">
    <property type="protein sequence ID" value="ACU54072.1"/>
    <property type="molecule type" value="Genomic_DNA"/>
</dbReference>
<organism evidence="8 9">
    <name type="scientific">Acidimicrobium ferrooxidans (strain DSM 10331 / JCM 15462 / NBRC 103882 / ICP)</name>
    <dbReference type="NCBI Taxonomy" id="525909"/>
    <lineage>
        <taxon>Bacteria</taxon>
        <taxon>Bacillati</taxon>
        <taxon>Actinomycetota</taxon>
        <taxon>Acidimicrobiia</taxon>
        <taxon>Acidimicrobiales</taxon>
        <taxon>Acidimicrobiaceae</taxon>
        <taxon>Acidimicrobium</taxon>
    </lineage>
</organism>
<dbReference type="eggNOG" id="COG0671">
    <property type="taxonomic scope" value="Bacteria"/>
</dbReference>
<comment type="subcellular location">
    <subcellularLocation>
        <location evidence="1">Cell membrane</location>
        <topology evidence="1">Multi-pass membrane protein</topology>
    </subcellularLocation>
</comment>
<dbReference type="Pfam" id="PF01569">
    <property type="entry name" value="PAP2"/>
    <property type="match status" value="1"/>
</dbReference>
<keyword evidence="6" id="KW-0472">Membrane</keyword>
<keyword evidence="9" id="KW-1185">Reference proteome</keyword>
<keyword evidence="4" id="KW-0378">Hydrolase</keyword>
<dbReference type="RefSeq" id="WP_015798558.1">
    <property type="nucleotide sequence ID" value="NC_013124.1"/>
</dbReference>
<keyword evidence="5" id="KW-1133">Transmembrane helix</keyword>
<evidence type="ECO:0000313" key="9">
    <source>
        <dbReference type="Proteomes" id="UP000000771"/>
    </source>
</evidence>
<name>C7LZB4_ACIFD</name>
<feature type="domain" description="Phosphatidic acid phosphatase type 2/haloperoxidase" evidence="7">
    <location>
        <begin position="62"/>
        <end position="167"/>
    </location>
</feature>
<dbReference type="SMART" id="SM00014">
    <property type="entry name" value="acidPPc"/>
    <property type="match status" value="1"/>
</dbReference>
<keyword evidence="2" id="KW-1003">Cell membrane</keyword>
<proteinExistence type="predicted"/>
<evidence type="ECO:0000256" key="6">
    <source>
        <dbReference type="ARBA" id="ARBA00023136"/>
    </source>
</evidence>
<reference evidence="8 9" key="1">
    <citation type="journal article" date="2009" name="Stand. Genomic Sci.">
        <title>Complete genome sequence of Acidimicrobium ferrooxidans type strain (ICP).</title>
        <authorList>
            <person name="Clum A."/>
            <person name="Nolan M."/>
            <person name="Lang E."/>
            <person name="Glavina Del Rio T."/>
            <person name="Tice H."/>
            <person name="Copeland A."/>
            <person name="Cheng J.F."/>
            <person name="Lucas S."/>
            <person name="Chen F."/>
            <person name="Bruce D."/>
            <person name="Goodwin L."/>
            <person name="Pitluck S."/>
            <person name="Ivanova N."/>
            <person name="Mavrommatis K."/>
            <person name="Mikhailova N."/>
            <person name="Pati A."/>
            <person name="Chen A."/>
            <person name="Palaniappan K."/>
            <person name="Goker M."/>
            <person name="Spring S."/>
            <person name="Land M."/>
            <person name="Hauser L."/>
            <person name="Chang Y.J."/>
            <person name="Jeffries C.C."/>
            <person name="Chain P."/>
            <person name="Bristow J."/>
            <person name="Eisen J.A."/>
            <person name="Markowitz V."/>
            <person name="Hugenholtz P."/>
            <person name="Kyrpides N.C."/>
            <person name="Klenk H.P."/>
            <person name="Lapidus A."/>
        </authorList>
    </citation>
    <scope>NUCLEOTIDE SEQUENCE [LARGE SCALE GENOMIC DNA]</scope>
    <source>
        <strain evidence="9">DSM 10331 / JCM 15462 / NBRC 103882 / ICP</strain>
    </source>
</reference>
<dbReference type="InterPro" id="IPR036938">
    <property type="entry name" value="PAP2/HPO_sf"/>
</dbReference>
<evidence type="ECO:0000256" key="1">
    <source>
        <dbReference type="ARBA" id="ARBA00004651"/>
    </source>
</evidence>
<evidence type="ECO:0000313" key="8">
    <source>
        <dbReference type="EMBL" id="ACU54072.1"/>
    </source>
</evidence>
<evidence type="ECO:0000259" key="7">
    <source>
        <dbReference type="SMART" id="SM00014"/>
    </source>
</evidence>
<dbReference type="InterPro" id="IPR000326">
    <property type="entry name" value="PAP2/HPO"/>
</dbReference>
<evidence type="ECO:0000256" key="5">
    <source>
        <dbReference type="ARBA" id="ARBA00022989"/>
    </source>
</evidence>